<organism evidence="1 2">
    <name type="scientific">Paenibacillus donghaensis</name>
    <dbReference type="NCBI Taxonomy" id="414771"/>
    <lineage>
        <taxon>Bacteria</taxon>
        <taxon>Bacillati</taxon>
        <taxon>Bacillota</taxon>
        <taxon>Bacilli</taxon>
        <taxon>Bacillales</taxon>
        <taxon>Paenibacillaceae</taxon>
        <taxon>Paenibacillus</taxon>
    </lineage>
</organism>
<sequence>MNPLEVAKEIVVSALENGIIKLPEADCDTHEQLSELNAKRAKEIGNYFKVITKAVHEANNKNFSFE</sequence>
<dbReference type="EMBL" id="CP021780">
    <property type="protein sequence ID" value="ASA22310.1"/>
    <property type="molecule type" value="Genomic_DNA"/>
</dbReference>
<dbReference type="RefSeq" id="WP_087916309.1">
    <property type="nucleotide sequence ID" value="NZ_CP021780.1"/>
</dbReference>
<dbReference type="KEGG" id="pdh:B9T62_16865"/>
<keyword evidence="2" id="KW-1185">Reference proteome</keyword>
<reference evidence="1 2" key="1">
    <citation type="submission" date="2017-06" db="EMBL/GenBank/DDBJ databases">
        <title>Complete genome sequence of Paenibacillus donghaensis KCTC 13049T isolated from East Sea sediment, South Korea.</title>
        <authorList>
            <person name="Jung B.K."/>
            <person name="Hong S.-J."/>
            <person name="Shin J.-H."/>
        </authorList>
    </citation>
    <scope>NUCLEOTIDE SEQUENCE [LARGE SCALE GENOMIC DNA]</scope>
    <source>
        <strain evidence="1 2">KCTC 13049</strain>
    </source>
</reference>
<evidence type="ECO:0000313" key="2">
    <source>
        <dbReference type="Proteomes" id="UP000249890"/>
    </source>
</evidence>
<evidence type="ECO:0000313" key="1">
    <source>
        <dbReference type="EMBL" id="ASA22310.1"/>
    </source>
</evidence>
<gene>
    <name evidence="1" type="ORF">B9T62_16865</name>
</gene>
<dbReference type="AlphaFoldDB" id="A0A2Z2KGL9"/>
<dbReference type="Proteomes" id="UP000249890">
    <property type="component" value="Chromosome"/>
</dbReference>
<name>A0A2Z2KGL9_9BACL</name>
<protein>
    <submittedName>
        <fullName evidence="1">Uncharacterized protein</fullName>
    </submittedName>
</protein>
<accession>A0A2Z2KGL9</accession>
<proteinExistence type="predicted"/>